<accession>A0A928TVQ5</accession>
<feature type="region of interest" description="Disordered" evidence="1">
    <location>
        <begin position="474"/>
        <end position="529"/>
    </location>
</feature>
<feature type="transmembrane region" description="Helical" evidence="2">
    <location>
        <begin position="57"/>
        <end position="77"/>
    </location>
</feature>
<feature type="transmembrane region" description="Helical" evidence="2">
    <location>
        <begin position="421"/>
        <end position="443"/>
    </location>
</feature>
<keyword evidence="2" id="KW-0472">Membrane</keyword>
<feature type="transmembrane region" description="Helical" evidence="2">
    <location>
        <begin position="167"/>
        <end position="187"/>
    </location>
</feature>
<dbReference type="Proteomes" id="UP000710385">
    <property type="component" value="Unassembled WGS sequence"/>
</dbReference>
<comment type="caution">
    <text evidence="3">The sequence shown here is derived from an EMBL/GenBank/DDBJ whole genome shotgun (WGS) entry which is preliminary data.</text>
</comment>
<feature type="compositionally biased region" description="Basic and acidic residues" evidence="1">
    <location>
        <begin position="490"/>
        <end position="501"/>
    </location>
</feature>
<feature type="transmembrane region" description="Helical" evidence="2">
    <location>
        <begin position="334"/>
        <end position="352"/>
    </location>
</feature>
<feature type="transmembrane region" description="Helical" evidence="2">
    <location>
        <begin position="390"/>
        <end position="409"/>
    </location>
</feature>
<evidence type="ECO:0000313" key="3">
    <source>
        <dbReference type="EMBL" id="MBE7525275.1"/>
    </source>
</evidence>
<proteinExistence type="predicted"/>
<organism evidence="3 4">
    <name type="scientific">candidate division WWE3 bacterium</name>
    <dbReference type="NCBI Taxonomy" id="2053526"/>
    <lineage>
        <taxon>Bacteria</taxon>
        <taxon>Katanobacteria</taxon>
    </lineage>
</organism>
<keyword evidence="2" id="KW-0812">Transmembrane</keyword>
<dbReference type="EMBL" id="JABTTY010000001">
    <property type="protein sequence ID" value="MBE7525275.1"/>
    <property type="molecule type" value="Genomic_DNA"/>
</dbReference>
<feature type="transmembrane region" description="Helical" evidence="2">
    <location>
        <begin position="297"/>
        <end position="314"/>
    </location>
</feature>
<dbReference type="AlphaFoldDB" id="A0A928TVQ5"/>
<feature type="compositionally biased region" description="Polar residues" evidence="1">
    <location>
        <begin position="474"/>
        <end position="483"/>
    </location>
</feature>
<evidence type="ECO:0000256" key="2">
    <source>
        <dbReference type="SAM" id="Phobius"/>
    </source>
</evidence>
<sequence length="548" mass="59189">MDILGFLALLMAFGLAPRFGVDEAILQTLRDAKSQGRNAYERTRLLYSGLAVGPTQIMLILAVTVQMVIAAFGLAALDQTHHAWQTMSWFPIAIGTFTAAIMALELLEAFAIGAARPRYRNVPRTNAEGAFLDAAGNVVGEENQAAIVEELERYVGYRPERFRLRRCLAYAVLAFVGLGIGWGYAGIMTESRFLTALGACSFYAALAAIRAMAGFIAWAVEKGAKLLEKVATVITRQALIALPSITRENIEQHLPFGVNIIEEEAAAARIRNAATALAVFITPFAMLMTAYPHPVTAVLAGAFLFITGLAGWYLSKNGGELEVENIRYRFARAMFYGVPAVTVALLCVRHVVPLLPEGFQAFWIDQYHGLLRFGSGQTGMGFLQSWWQNLLISVLTGIMFLIVLSLAFGLRPNARNGRPGFLHRGAFYALASIAAVFLAVSLWSGAGLAANIAGKNEVRLPVVTSASSDLSPASAITSASNKKTPPADAPVKEEGKDKPKPAPEILPKRPKNTPPSRVASAEPQKDCDPVQITQDEAEFFTKFGALTP</sequence>
<reference evidence="3" key="1">
    <citation type="submission" date="2020-05" db="EMBL/GenBank/DDBJ databases">
        <title>High-Quality Genomes of Partial-Nitritation/Anammox System by Hierarchical Clustering Based Hybrid Assembly.</title>
        <authorList>
            <person name="Liu L."/>
            <person name="Wang Y."/>
            <person name="Che Y."/>
            <person name="Chen Y."/>
            <person name="Xia Y."/>
            <person name="Luo R."/>
            <person name="Cheng S.H."/>
            <person name="Zheng C."/>
            <person name="Zhang T."/>
        </authorList>
    </citation>
    <scope>NUCLEOTIDE SEQUENCE</scope>
    <source>
        <strain evidence="3">H1_PAT1</strain>
    </source>
</reference>
<feature type="transmembrane region" description="Helical" evidence="2">
    <location>
        <begin position="273"/>
        <end position="291"/>
    </location>
</feature>
<gene>
    <name evidence="3" type="ORF">HS096_02715</name>
</gene>
<keyword evidence="2" id="KW-1133">Transmembrane helix</keyword>
<protein>
    <submittedName>
        <fullName evidence="3">Uncharacterized protein</fullName>
    </submittedName>
</protein>
<evidence type="ECO:0000256" key="1">
    <source>
        <dbReference type="SAM" id="MobiDB-lite"/>
    </source>
</evidence>
<evidence type="ECO:0000313" key="4">
    <source>
        <dbReference type="Proteomes" id="UP000710385"/>
    </source>
</evidence>
<name>A0A928TVQ5_UNCKA</name>
<feature type="transmembrane region" description="Helical" evidence="2">
    <location>
        <begin position="193"/>
        <end position="220"/>
    </location>
</feature>